<gene>
    <name evidence="1" type="ORF">TTHERM_000037279</name>
</gene>
<organism evidence="1 2">
    <name type="scientific">Tetrahymena thermophila (strain SB210)</name>
    <dbReference type="NCBI Taxonomy" id="312017"/>
    <lineage>
        <taxon>Eukaryota</taxon>
        <taxon>Sar</taxon>
        <taxon>Alveolata</taxon>
        <taxon>Ciliophora</taxon>
        <taxon>Intramacronucleata</taxon>
        <taxon>Oligohymenophorea</taxon>
        <taxon>Hymenostomatida</taxon>
        <taxon>Tetrahymenina</taxon>
        <taxon>Tetrahymenidae</taxon>
        <taxon>Tetrahymena</taxon>
    </lineage>
</organism>
<dbReference type="GeneID" id="24436930"/>
<dbReference type="RefSeq" id="XP_012652603.1">
    <property type="nucleotide sequence ID" value="XM_012797149.1"/>
</dbReference>
<protein>
    <submittedName>
        <fullName evidence="1">Uncharacterized protein</fullName>
    </submittedName>
</protein>
<evidence type="ECO:0000313" key="1">
    <source>
        <dbReference type="EMBL" id="EWS74890.1"/>
    </source>
</evidence>
<accession>W7X697</accession>
<sequence length="72" mass="8515">MTIYDSEFLMLSRYLTIYINQITKFNFGDMHWMINDELVQSKSTHTITLRGIIALLLRLKQTLKQLCPSLYS</sequence>
<evidence type="ECO:0000313" key="2">
    <source>
        <dbReference type="Proteomes" id="UP000009168"/>
    </source>
</evidence>
<dbReference type="InParanoid" id="W7X697"/>
<dbReference type="KEGG" id="tet:TTHERM_000037279"/>
<reference evidence="2" key="1">
    <citation type="journal article" date="2006" name="PLoS Biol.">
        <title>Macronuclear genome sequence of the ciliate Tetrahymena thermophila, a model eukaryote.</title>
        <authorList>
            <person name="Eisen J.A."/>
            <person name="Coyne R.S."/>
            <person name="Wu M."/>
            <person name="Wu D."/>
            <person name="Thiagarajan M."/>
            <person name="Wortman J.R."/>
            <person name="Badger J.H."/>
            <person name="Ren Q."/>
            <person name="Amedeo P."/>
            <person name="Jones K.M."/>
            <person name="Tallon L.J."/>
            <person name="Delcher A.L."/>
            <person name="Salzberg S.L."/>
            <person name="Silva J.C."/>
            <person name="Haas B.J."/>
            <person name="Majoros W.H."/>
            <person name="Farzad M."/>
            <person name="Carlton J.M."/>
            <person name="Smith R.K. Jr."/>
            <person name="Garg J."/>
            <person name="Pearlman R.E."/>
            <person name="Karrer K.M."/>
            <person name="Sun L."/>
            <person name="Manning G."/>
            <person name="Elde N.C."/>
            <person name="Turkewitz A.P."/>
            <person name="Asai D.J."/>
            <person name="Wilkes D.E."/>
            <person name="Wang Y."/>
            <person name="Cai H."/>
            <person name="Collins K."/>
            <person name="Stewart B.A."/>
            <person name="Lee S.R."/>
            <person name="Wilamowska K."/>
            <person name="Weinberg Z."/>
            <person name="Ruzzo W.L."/>
            <person name="Wloga D."/>
            <person name="Gaertig J."/>
            <person name="Frankel J."/>
            <person name="Tsao C.-C."/>
            <person name="Gorovsky M.A."/>
            <person name="Keeling P.J."/>
            <person name="Waller R.F."/>
            <person name="Patron N.J."/>
            <person name="Cherry J.M."/>
            <person name="Stover N.A."/>
            <person name="Krieger C.J."/>
            <person name="del Toro C."/>
            <person name="Ryder H.F."/>
            <person name="Williamson S.C."/>
            <person name="Barbeau R.A."/>
            <person name="Hamilton E.P."/>
            <person name="Orias E."/>
        </authorList>
    </citation>
    <scope>NUCLEOTIDE SEQUENCE [LARGE SCALE GENOMIC DNA]</scope>
    <source>
        <strain evidence="2">SB210</strain>
    </source>
</reference>
<dbReference type="Proteomes" id="UP000009168">
    <property type="component" value="Unassembled WGS sequence"/>
</dbReference>
<name>W7X697_TETTS</name>
<dbReference type="AlphaFoldDB" id="W7X697"/>
<dbReference type="EMBL" id="GG662720">
    <property type="protein sequence ID" value="EWS74890.1"/>
    <property type="molecule type" value="Genomic_DNA"/>
</dbReference>
<keyword evidence="2" id="KW-1185">Reference proteome</keyword>
<proteinExistence type="predicted"/>